<dbReference type="Proteomes" id="UP001302529">
    <property type="component" value="Segment"/>
</dbReference>
<dbReference type="InterPro" id="IPR038765">
    <property type="entry name" value="Papain-like_cys_pep_sf"/>
</dbReference>
<organism evidence="3 4">
    <name type="scientific">Caudoviricetes sp. vir080</name>
    <dbReference type="NCBI Taxonomy" id="3068353"/>
    <lineage>
        <taxon>Viruses</taxon>
        <taxon>Duplodnaviria</taxon>
        <taxon>Heunggongvirae</taxon>
        <taxon>Uroviricota</taxon>
        <taxon>Caudoviricetes</taxon>
    </lineage>
</organism>
<proteinExistence type="predicted"/>
<dbReference type="GeneID" id="300198767"/>
<sequence>MVINHFTEVEQYRIYRVLLELYKTDEENWEQYIPLNGSDEKTDNETKETLENTANDDEDDNFTKGFTLHQGKIIETYYYGEFTHVEWELDYEDINASASINIPEIKDLNRFYKGVRLSLYSGAESLGKHRTFNKPIRPNLTGFITDESFNENGMSLKISGMSKLLEQKYEFNFTQMKISEILKEMIKTAGLEPAVDATGLDDQVIDYSNVSSDGESSGVDNSNLPADACKFAKQLTKGKKGQRAKAESIYNWINSNFPYKGYENSHYNEQNIYSTAKANMGTRIFNCCDHAHLSVVLLRCAGLKANYIHVTGHVYTVVYIDGQRVMFDPLGYGRGMGTVASGFAKDGAESESINF</sequence>
<dbReference type="Pfam" id="PF01841">
    <property type="entry name" value="Transglut_core"/>
    <property type="match status" value="1"/>
</dbReference>
<feature type="compositionally biased region" description="Basic and acidic residues" evidence="1">
    <location>
        <begin position="38"/>
        <end position="50"/>
    </location>
</feature>
<evidence type="ECO:0000313" key="3">
    <source>
        <dbReference type="EMBL" id="DBA35424.1"/>
    </source>
</evidence>
<reference evidence="3 4" key="1">
    <citation type="journal article" date="2023" name="Nat. Microbiol.">
        <title>A compendium of viruses from methanogenic archaea reveals their diversity and adaptations to the gut environment.</title>
        <authorList>
            <person name="Medvedeva S."/>
            <person name="Borrel G."/>
            <person name="Krupovic M."/>
            <person name="Gribaldo S."/>
        </authorList>
    </citation>
    <scope>NUCLEOTIDE SEQUENCE [LARGE SCALE GENOMIC DNA]</scope>
</reference>
<dbReference type="InterPro" id="IPR002931">
    <property type="entry name" value="Transglutaminase-like"/>
</dbReference>
<gene>
    <name evidence="3" type="ORF">vir080_00051</name>
</gene>
<dbReference type="SUPFAM" id="SSF54001">
    <property type="entry name" value="Cysteine proteinases"/>
    <property type="match status" value="1"/>
</dbReference>
<evidence type="ECO:0000256" key="1">
    <source>
        <dbReference type="SAM" id="MobiDB-lite"/>
    </source>
</evidence>
<dbReference type="RefSeq" id="YP_013605387.1">
    <property type="nucleotide sequence ID" value="NC_133305.1"/>
</dbReference>
<dbReference type="EMBL" id="BK063677">
    <property type="protein sequence ID" value="DBA35424.1"/>
    <property type="molecule type" value="Genomic_DNA"/>
</dbReference>
<evidence type="ECO:0000313" key="4">
    <source>
        <dbReference type="Proteomes" id="UP001302529"/>
    </source>
</evidence>
<dbReference type="Gene3D" id="3.10.620.30">
    <property type="match status" value="1"/>
</dbReference>
<keyword evidence="4" id="KW-1185">Reference proteome</keyword>
<feature type="domain" description="Transglutaminase-like" evidence="2">
    <location>
        <begin position="230"/>
        <end position="320"/>
    </location>
</feature>
<protein>
    <recommendedName>
        <fullName evidence="2">Transglutaminase-like domain-containing protein</fullName>
    </recommendedName>
</protein>
<dbReference type="GO" id="GO:0001897">
    <property type="term" value="P:symbiont-mediated cytolysis of host cell"/>
    <property type="evidence" value="ECO:0007669"/>
    <property type="project" value="UniProtKB-ARBA"/>
</dbReference>
<feature type="region of interest" description="Disordered" evidence="1">
    <location>
        <begin position="35"/>
        <end position="58"/>
    </location>
</feature>
<accession>A0AA87CD71</accession>
<name>A0AA87CD71_9CAUD</name>
<evidence type="ECO:0000259" key="2">
    <source>
        <dbReference type="Pfam" id="PF01841"/>
    </source>
</evidence>